<dbReference type="AlphaFoldDB" id="A0A699K7I4"/>
<keyword evidence="3" id="KW-0489">Methyltransferase</keyword>
<accession>A0A699K7I4</accession>
<feature type="domain" description="WW" evidence="2">
    <location>
        <begin position="41"/>
        <end position="69"/>
    </location>
</feature>
<name>A0A699K7I4_TANCI</name>
<dbReference type="InterPro" id="IPR001202">
    <property type="entry name" value="WW_dom"/>
</dbReference>
<dbReference type="Gene3D" id="2.20.70.10">
    <property type="match status" value="1"/>
</dbReference>
<feature type="compositionally biased region" description="Polar residues" evidence="1">
    <location>
        <begin position="124"/>
        <end position="137"/>
    </location>
</feature>
<dbReference type="EMBL" id="BKCJ010488347">
    <property type="protein sequence ID" value="GFA79004.1"/>
    <property type="molecule type" value="Genomic_DNA"/>
</dbReference>
<evidence type="ECO:0000256" key="1">
    <source>
        <dbReference type="SAM" id="MobiDB-lite"/>
    </source>
</evidence>
<reference evidence="3" key="1">
    <citation type="journal article" date="2019" name="Sci. Rep.">
        <title>Draft genome of Tanacetum cinerariifolium, the natural source of mosquito coil.</title>
        <authorList>
            <person name="Yamashiro T."/>
            <person name="Shiraishi A."/>
            <person name="Satake H."/>
            <person name="Nakayama K."/>
        </authorList>
    </citation>
    <scope>NUCLEOTIDE SEQUENCE</scope>
</reference>
<evidence type="ECO:0000259" key="2">
    <source>
        <dbReference type="PROSITE" id="PS50020"/>
    </source>
</evidence>
<evidence type="ECO:0000313" key="3">
    <source>
        <dbReference type="EMBL" id="GFA79004.1"/>
    </source>
</evidence>
<dbReference type="InterPro" id="IPR036020">
    <property type="entry name" value="WW_dom_sf"/>
</dbReference>
<dbReference type="PROSITE" id="PS01159">
    <property type="entry name" value="WW_DOMAIN_1"/>
    <property type="match status" value="1"/>
</dbReference>
<dbReference type="GO" id="GO:0008168">
    <property type="term" value="F:methyltransferase activity"/>
    <property type="evidence" value="ECO:0007669"/>
    <property type="project" value="UniProtKB-KW"/>
</dbReference>
<dbReference type="GO" id="GO:0032259">
    <property type="term" value="P:methylation"/>
    <property type="evidence" value="ECO:0007669"/>
    <property type="project" value="UniProtKB-KW"/>
</dbReference>
<keyword evidence="3" id="KW-0808">Transferase</keyword>
<comment type="caution">
    <text evidence="3">The sequence shown here is derived from an EMBL/GenBank/DDBJ whole genome shotgun (WGS) entry which is preliminary data.</text>
</comment>
<organism evidence="3">
    <name type="scientific">Tanacetum cinerariifolium</name>
    <name type="common">Dalmatian daisy</name>
    <name type="synonym">Chrysanthemum cinerariifolium</name>
    <dbReference type="NCBI Taxonomy" id="118510"/>
    <lineage>
        <taxon>Eukaryota</taxon>
        <taxon>Viridiplantae</taxon>
        <taxon>Streptophyta</taxon>
        <taxon>Embryophyta</taxon>
        <taxon>Tracheophyta</taxon>
        <taxon>Spermatophyta</taxon>
        <taxon>Magnoliopsida</taxon>
        <taxon>eudicotyledons</taxon>
        <taxon>Gunneridae</taxon>
        <taxon>Pentapetalae</taxon>
        <taxon>asterids</taxon>
        <taxon>campanulids</taxon>
        <taxon>Asterales</taxon>
        <taxon>Asteraceae</taxon>
        <taxon>Asteroideae</taxon>
        <taxon>Anthemideae</taxon>
        <taxon>Anthemidinae</taxon>
        <taxon>Tanacetum</taxon>
    </lineage>
</organism>
<sequence length="150" mass="17438">MAENSQQQLIQQQLLMVRWSIVSKPKMTKVNNGSNDDYGDWMTYWNEFYKRNYYYNRKIQDSTWEPPLVMENLAFGGYVSYELKEDSNSVDVKIYNEHLVEPELTANRVDSVLTSSIVGYSDLQVNEPTDRNGSTGKLDSGLMLSRQMEK</sequence>
<protein>
    <submittedName>
        <fullName evidence="3">RNA cap guanine-N2 methyltransferase</fullName>
    </submittedName>
</protein>
<feature type="region of interest" description="Disordered" evidence="1">
    <location>
        <begin position="124"/>
        <end position="150"/>
    </location>
</feature>
<gene>
    <name evidence="3" type="ORF">Tci_650976</name>
</gene>
<dbReference type="PROSITE" id="PS50020">
    <property type="entry name" value="WW_DOMAIN_2"/>
    <property type="match status" value="1"/>
</dbReference>
<dbReference type="SUPFAM" id="SSF51045">
    <property type="entry name" value="WW domain"/>
    <property type="match status" value="1"/>
</dbReference>
<proteinExistence type="predicted"/>